<dbReference type="AlphaFoldDB" id="A0A5E4MU96"/>
<feature type="binding site" evidence="5">
    <location>
        <position position="124"/>
    </location>
    <ligand>
        <name>FAD</name>
        <dbReference type="ChEBI" id="CHEBI:57692"/>
    </ligand>
</feature>
<dbReference type="Proteomes" id="UP000325440">
    <property type="component" value="Unassembled WGS sequence"/>
</dbReference>
<keyword evidence="10" id="KW-1185">Reference proteome</keyword>
<dbReference type="OrthoDB" id="269227at2759"/>
<proteinExistence type="inferred from homology"/>
<gene>
    <name evidence="9" type="ORF">CINCED_3A011069</name>
</gene>
<comment type="similarity">
    <text evidence="2 6">Belongs to the GMC oxidoreductase family.</text>
</comment>
<evidence type="ECO:0000256" key="7">
    <source>
        <dbReference type="SAM" id="SignalP"/>
    </source>
</evidence>
<evidence type="ECO:0000259" key="8">
    <source>
        <dbReference type="PROSITE" id="PS00623"/>
    </source>
</evidence>
<dbReference type="InterPro" id="IPR036188">
    <property type="entry name" value="FAD/NAD-bd_sf"/>
</dbReference>
<dbReference type="PIRSF" id="PIRSF000137">
    <property type="entry name" value="Alcohol_oxidase"/>
    <property type="match status" value="1"/>
</dbReference>
<dbReference type="PROSITE" id="PS00623">
    <property type="entry name" value="GMC_OXRED_1"/>
    <property type="match status" value="1"/>
</dbReference>
<dbReference type="PANTHER" id="PTHR11552">
    <property type="entry name" value="GLUCOSE-METHANOL-CHOLINE GMC OXIDOREDUCTASE"/>
    <property type="match status" value="1"/>
</dbReference>
<dbReference type="Gene3D" id="3.30.560.10">
    <property type="entry name" value="Glucose Oxidase, domain 3"/>
    <property type="match status" value="1"/>
</dbReference>
<dbReference type="InterPro" id="IPR012132">
    <property type="entry name" value="GMC_OxRdtase"/>
</dbReference>
<reference evidence="9 10" key="1">
    <citation type="submission" date="2019-08" db="EMBL/GenBank/DDBJ databases">
        <authorList>
            <person name="Alioto T."/>
            <person name="Alioto T."/>
            <person name="Gomez Garrido J."/>
        </authorList>
    </citation>
    <scope>NUCLEOTIDE SEQUENCE [LARGE SCALE GENOMIC DNA]</scope>
</reference>
<evidence type="ECO:0000256" key="1">
    <source>
        <dbReference type="ARBA" id="ARBA00001974"/>
    </source>
</evidence>
<feature type="binding site" evidence="5">
    <location>
        <position position="259"/>
    </location>
    <ligand>
        <name>FAD</name>
        <dbReference type="ChEBI" id="CHEBI:57692"/>
    </ligand>
</feature>
<dbReference type="Pfam" id="PF05199">
    <property type="entry name" value="GMC_oxred_C"/>
    <property type="match status" value="1"/>
</dbReference>
<evidence type="ECO:0000256" key="4">
    <source>
        <dbReference type="ARBA" id="ARBA00022827"/>
    </source>
</evidence>
<feature type="chain" id="PRO_5022999019" evidence="7">
    <location>
        <begin position="20"/>
        <end position="607"/>
    </location>
</feature>
<evidence type="ECO:0000313" key="10">
    <source>
        <dbReference type="Proteomes" id="UP000325440"/>
    </source>
</evidence>
<evidence type="ECO:0000256" key="3">
    <source>
        <dbReference type="ARBA" id="ARBA00022630"/>
    </source>
</evidence>
<dbReference type="InterPro" id="IPR000172">
    <property type="entry name" value="GMC_OxRdtase_N"/>
</dbReference>
<feature type="domain" description="Glucose-methanol-choline oxidoreductase N-terminal" evidence="8">
    <location>
        <begin position="118"/>
        <end position="141"/>
    </location>
</feature>
<evidence type="ECO:0000256" key="2">
    <source>
        <dbReference type="ARBA" id="ARBA00010790"/>
    </source>
</evidence>
<dbReference type="GO" id="GO:0016614">
    <property type="term" value="F:oxidoreductase activity, acting on CH-OH group of donors"/>
    <property type="evidence" value="ECO:0007669"/>
    <property type="project" value="InterPro"/>
</dbReference>
<organism evidence="9 10">
    <name type="scientific">Cinara cedri</name>
    <dbReference type="NCBI Taxonomy" id="506608"/>
    <lineage>
        <taxon>Eukaryota</taxon>
        <taxon>Metazoa</taxon>
        <taxon>Ecdysozoa</taxon>
        <taxon>Arthropoda</taxon>
        <taxon>Hexapoda</taxon>
        <taxon>Insecta</taxon>
        <taxon>Pterygota</taxon>
        <taxon>Neoptera</taxon>
        <taxon>Paraneoptera</taxon>
        <taxon>Hemiptera</taxon>
        <taxon>Sternorrhyncha</taxon>
        <taxon>Aphidomorpha</taxon>
        <taxon>Aphidoidea</taxon>
        <taxon>Aphididae</taxon>
        <taxon>Lachninae</taxon>
        <taxon>Cinara</taxon>
    </lineage>
</organism>
<dbReference type="SUPFAM" id="SSF54373">
    <property type="entry name" value="FAD-linked reductases, C-terminal domain"/>
    <property type="match status" value="1"/>
</dbReference>
<dbReference type="EMBL" id="CABPRJ010001428">
    <property type="protein sequence ID" value="VVC35798.1"/>
    <property type="molecule type" value="Genomic_DNA"/>
</dbReference>
<evidence type="ECO:0000313" key="9">
    <source>
        <dbReference type="EMBL" id="VVC35798.1"/>
    </source>
</evidence>
<protein>
    <submittedName>
        <fullName evidence="9">Glucose-methanol-choline oxidoreductase, C-terminal,Glucose-methanol-choline oxidoreductase, N</fullName>
    </submittedName>
</protein>
<sequence>MTHPKIFLALSFVLLETFAIQYPYDFAPQLHSGTYSTKFDFIVVGAGSAGAIVATRLSEIPEWNVLLLEAGGDPPDTSVVPLTWTSILKTEYDWEFVSEPQPHMFKGLKDGRSQMPMGRMLGGTSSMNTMLYIRGTEFDYNNWATMGCSGWDFDSVLPYFRKLETFADAARYDPRYHGDSGPMTISQYQVPDPALPVIARADEAMGVTNVTDLNRAGRTVGYAVADSTTRDGQRCSTLAAYLIPNSGRPNLFVAKNTTVTRVLIGDDLRAYGVEILTSSGQLRNVVCQSEVIVSAGPVKSAQLLMLSGIGPASHLMQTDIAPVVDLPVGYNLLNHVSYFGLVLSDRKYRDAADIDKDDQTLIADTYGLITKGLPTIGLTGLISFFDTTHTFANPDVEMVQIRYECNTTAKKGTFQRNFGFSDEMAAMYDELNSHSDLLVMLPISLVNNPGRVELTSNNPLAKPKIFTNYLTTEVEYDALIKAIELTVELCTTQPMIDAGFAIEKIVFPDCPDLSWGTPEYWRCGIQYVANNLYHTAGTNRMGPAYDPNTVVTTDLRVKGVNGLRVIDSSVMPSLVACSNAATMVIAEKGSDMIKMDHGKIDGVTELF</sequence>
<keyword evidence="7" id="KW-0732">Signal</keyword>
<feature type="signal peptide" evidence="7">
    <location>
        <begin position="1"/>
        <end position="19"/>
    </location>
</feature>
<dbReference type="Pfam" id="PF00732">
    <property type="entry name" value="GMC_oxred_N"/>
    <property type="match status" value="1"/>
</dbReference>
<dbReference type="PANTHER" id="PTHR11552:SF147">
    <property type="entry name" value="CHOLINE DEHYDROGENASE, MITOCHONDRIAL"/>
    <property type="match status" value="1"/>
</dbReference>
<comment type="cofactor">
    <cofactor evidence="1 5">
        <name>FAD</name>
        <dbReference type="ChEBI" id="CHEBI:57692"/>
    </cofactor>
</comment>
<dbReference type="Gene3D" id="3.50.50.60">
    <property type="entry name" value="FAD/NAD(P)-binding domain"/>
    <property type="match status" value="1"/>
</dbReference>
<dbReference type="InterPro" id="IPR007867">
    <property type="entry name" value="GMC_OxRtase_C"/>
</dbReference>
<name>A0A5E4MU96_9HEMI</name>
<dbReference type="SUPFAM" id="SSF51905">
    <property type="entry name" value="FAD/NAD(P)-binding domain"/>
    <property type="match status" value="1"/>
</dbReference>
<evidence type="ECO:0000256" key="6">
    <source>
        <dbReference type="RuleBase" id="RU003968"/>
    </source>
</evidence>
<dbReference type="GO" id="GO:0050660">
    <property type="term" value="F:flavin adenine dinucleotide binding"/>
    <property type="evidence" value="ECO:0007669"/>
    <property type="project" value="InterPro"/>
</dbReference>
<keyword evidence="4 5" id="KW-0274">FAD</keyword>
<keyword evidence="3 6" id="KW-0285">Flavoprotein</keyword>
<accession>A0A5E4MU96</accession>
<evidence type="ECO:0000256" key="5">
    <source>
        <dbReference type="PIRSR" id="PIRSR000137-2"/>
    </source>
</evidence>